<geneLocation type="plasmid" evidence="3">
    <name>pkf715a dna</name>
</geneLocation>
<dbReference type="Proteomes" id="UP000218731">
    <property type="component" value="Chromosome 1"/>
</dbReference>
<evidence type="ECO:0000313" key="1">
    <source>
        <dbReference type="EMBL" id="BAW25071.1"/>
    </source>
</evidence>
<organism evidence="2 3">
    <name type="scientific">Pseudomonas putida</name>
    <name type="common">Arthrobacter siderocapsulatus</name>
    <dbReference type="NCBI Taxonomy" id="303"/>
    <lineage>
        <taxon>Bacteria</taxon>
        <taxon>Pseudomonadati</taxon>
        <taxon>Pseudomonadota</taxon>
        <taxon>Gammaproteobacteria</taxon>
        <taxon>Pseudomonadales</taxon>
        <taxon>Pseudomonadaceae</taxon>
        <taxon>Pseudomonas</taxon>
    </lineage>
</organism>
<sequence>MKGKPRGSVTGLLKHRDNQKDLNTAAMLEALRQLQKEKPTSKWKYKDVWSRAGLQSPVSLNSPWNAHVRAEIDSHNQNLHSSGSQHSSLALSKEERDIVMRLREELKVCQAQRSDALMRIAQFAADADYYRNKCSDLERANERLKNRDIGSVD</sequence>
<protein>
    <submittedName>
        <fullName evidence="2">Uncharacterized protein</fullName>
    </submittedName>
</protein>
<reference evidence="2 3" key="1">
    <citation type="submission" date="2015-11" db="EMBL/GenBank/DDBJ databases">
        <title>Complete genome sequencing of a biphenyl-degrading bacterium, Pseudomonas putida KF715 (=NBRC110667).</title>
        <authorList>
            <person name="Suenaga H."/>
            <person name="Fujihara N."/>
            <person name="Watanabe T."/>
            <person name="Hirose J."/>
            <person name="Kimura N."/>
            <person name="Yamazoe A."/>
            <person name="Hosoyama A."/>
            <person name="Shimodaira J."/>
            <person name="Furukawa K."/>
        </authorList>
    </citation>
    <scope>NUCLEOTIDE SEQUENCE [LARGE SCALE GENOMIC DNA]</scope>
    <source>
        <strain evidence="2 3">KF715</strain>
        <plasmid evidence="2">pKF715A</plasmid>
        <plasmid evidence="3">Plasmid pkf715a dna</plasmid>
    </source>
</reference>
<dbReference type="EMBL" id="AP015029">
    <property type="protein sequence ID" value="BAW25071.1"/>
    <property type="molecule type" value="Genomic_DNA"/>
</dbReference>
<evidence type="ECO:0000313" key="3">
    <source>
        <dbReference type="Proteomes" id="UP000218731"/>
    </source>
</evidence>
<keyword evidence="2" id="KW-0614">Plasmid</keyword>
<evidence type="ECO:0000313" key="2">
    <source>
        <dbReference type="EMBL" id="BAW27102.1"/>
    </source>
</evidence>
<accession>A0A1L7NNU3</accession>
<geneLocation type="plasmid" evidence="2">
    <name>pKF715A</name>
</geneLocation>
<dbReference type="Proteomes" id="UP000218731">
    <property type="component" value="Plasmid pKF715A"/>
</dbReference>
<dbReference type="RefSeq" id="WP_125923578.1">
    <property type="nucleotide sequence ID" value="NZ_AP015029.1"/>
</dbReference>
<dbReference type="AlphaFoldDB" id="A0A1L7NNU3"/>
<name>A0A1L7NNU3_PSEPU</name>
<gene>
    <name evidence="1" type="ORF">KF715C_ch44980</name>
    <name evidence="2" type="ORF">KF715C_pA5970</name>
</gene>
<dbReference type="EMBL" id="AP015030">
    <property type="protein sequence ID" value="BAW27102.1"/>
    <property type="molecule type" value="Genomic_DNA"/>
</dbReference>
<proteinExistence type="predicted"/>